<protein>
    <submittedName>
        <fullName evidence="1">Uncharacterized protein</fullName>
    </submittedName>
</protein>
<proteinExistence type="predicted"/>
<organism evidence="1 2">
    <name type="scientific">Gossypium arboreum</name>
    <name type="common">Tree cotton</name>
    <name type="synonym">Gossypium nanking</name>
    <dbReference type="NCBI Taxonomy" id="29729"/>
    <lineage>
        <taxon>Eukaryota</taxon>
        <taxon>Viridiplantae</taxon>
        <taxon>Streptophyta</taxon>
        <taxon>Embryophyta</taxon>
        <taxon>Tracheophyta</taxon>
        <taxon>Spermatophyta</taxon>
        <taxon>Magnoliopsida</taxon>
        <taxon>eudicotyledons</taxon>
        <taxon>Gunneridae</taxon>
        <taxon>Pentapetalae</taxon>
        <taxon>rosids</taxon>
        <taxon>malvids</taxon>
        <taxon>Malvales</taxon>
        <taxon>Malvaceae</taxon>
        <taxon>Malvoideae</taxon>
        <taxon>Gossypium</taxon>
    </lineage>
</organism>
<sequence>MLVFRSGDVLFLKGDFSFEKKVLLRLHQIELTSDPFGPSTIKGIVPVSGFCPRSPRRVMYRFTERGTLTGEDQYLQDSG</sequence>
<comment type="caution">
    <text evidence="1">The sequence shown here is derived from an EMBL/GenBank/DDBJ whole genome shotgun (WGS) entry which is preliminary data.</text>
</comment>
<name>A0ABR0NS60_GOSAR</name>
<keyword evidence="2" id="KW-1185">Reference proteome</keyword>
<evidence type="ECO:0000313" key="2">
    <source>
        <dbReference type="Proteomes" id="UP001358586"/>
    </source>
</evidence>
<dbReference type="Proteomes" id="UP001358586">
    <property type="component" value="Chromosome 9"/>
</dbReference>
<gene>
    <name evidence="1" type="ORF">PVK06_031754</name>
</gene>
<evidence type="ECO:0000313" key="1">
    <source>
        <dbReference type="EMBL" id="KAK5804105.1"/>
    </source>
</evidence>
<dbReference type="EMBL" id="JARKNE010000009">
    <property type="protein sequence ID" value="KAK5804105.1"/>
    <property type="molecule type" value="Genomic_DNA"/>
</dbReference>
<reference evidence="1 2" key="1">
    <citation type="submission" date="2023-03" db="EMBL/GenBank/DDBJ databases">
        <title>WGS of Gossypium arboreum.</title>
        <authorList>
            <person name="Yu D."/>
        </authorList>
    </citation>
    <scope>NUCLEOTIDE SEQUENCE [LARGE SCALE GENOMIC DNA]</scope>
    <source>
        <tissue evidence="1">Leaf</tissue>
    </source>
</reference>
<accession>A0ABR0NS60</accession>